<protein>
    <submittedName>
        <fullName evidence="2">Uncharacterized protein</fullName>
    </submittedName>
</protein>
<proteinExistence type="predicted"/>
<dbReference type="EMBL" id="JANEYG010000103">
    <property type="protein sequence ID" value="KAJ8913097.1"/>
    <property type="molecule type" value="Genomic_DNA"/>
</dbReference>
<evidence type="ECO:0000313" key="3">
    <source>
        <dbReference type="Proteomes" id="UP001159042"/>
    </source>
</evidence>
<feature type="region of interest" description="Disordered" evidence="1">
    <location>
        <begin position="64"/>
        <end position="91"/>
    </location>
</feature>
<name>A0AAV8VFS4_9CUCU</name>
<comment type="caution">
    <text evidence="2">The sequence shown here is derived from an EMBL/GenBank/DDBJ whole genome shotgun (WGS) entry which is preliminary data.</text>
</comment>
<reference evidence="2 3" key="1">
    <citation type="journal article" date="2023" name="Insect Mol. Biol.">
        <title>Genome sequencing provides insights into the evolution of gene families encoding plant cell wall-degrading enzymes in longhorned beetles.</title>
        <authorList>
            <person name="Shin N.R."/>
            <person name="Okamura Y."/>
            <person name="Kirsch R."/>
            <person name="Pauchet Y."/>
        </authorList>
    </citation>
    <scope>NUCLEOTIDE SEQUENCE [LARGE SCALE GENOMIC DNA]</scope>
    <source>
        <strain evidence="2">EAD_L_NR</strain>
    </source>
</reference>
<dbReference type="AlphaFoldDB" id="A0AAV8VFS4"/>
<keyword evidence="3" id="KW-1185">Reference proteome</keyword>
<evidence type="ECO:0000256" key="1">
    <source>
        <dbReference type="SAM" id="MobiDB-lite"/>
    </source>
</evidence>
<feature type="non-terminal residue" evidence="2">
    <location>
        <position position="1"/>
    </location>
</feature>
<sequence length="134" mass="15244">KEMYKTGGGVFTPKSDTIDTKIVETLSTQFKPLENQFDSSANYLKQGDIDKELIEQVRVLPQIASTPSTSVKKRNIHSNKSAEKKESSPESYLNKLFTRMERKNRKDDIDTEITHKKVKILEVDEAIKKGGIRS</sequence>
<evidence type="ECO:0000313" key="2">
    <source>
        <dbReference type="EMBL" id="KAJ8913097.1"/>
    </source>
</evidence>
<organism evidence="2 3">
    <name type="scientific">Exocentrus adspersus</name>
    <dbReference type="NCBI Taxonomy" id="1586481"/>
    <lineage>
        <taxon>Eukaryota</taxon>
        <taxon>Metazoa</taxon>
        <taxon>Ecdysozoa</taxon>
        <taxon>Arthropoda</taxon>
        <taxon>Hexapoda</taxon>
        <taxon>Insecta</taxon>
        <taxon>Pterygota</taxon>
        <taxon>Neoptera</taxon>
        <taxon>Endopterygota</taxon>
        <taxon>Coleoptera</taxon>
        <taxon>Polyphaga</taxon>
        <taxon>Cucujiformia</taxon>
        <taxon>Chrysomeloidea</taxon>
        <taxon>Cerambycidae</taxon>
        <taxon>Lamiinae</taxon>
        <taxon>Acanthocinini</taxon>
        <taxon>Exocentrus</taxon>
    </lineage>
</organism>
<dbReference type="Proteomes" id="UP001159042">
    <property type="component" value="Unassembled WGS sequence"/>
</dbReference>
<accession>A0AAV8VFS4</accession>
<gene>
    <name evidence="2" type="ORF">NQ315_006599</name>
</gene>